<dbReference type="EMBL" id="JAPWTK010000120">
    <property type="protein sequence ID" value="KAJ8949321.1"/>
    <property type="molecule type" value="Genomic_DNA"/>
</dbReference>
<organism evidence="2 3">
    <name type="scientific">Aromia moschata</name>
    <dbReference type="NCBI Taxonomy" id="1265417"/>
    <lineage>
        <taxon>Eukaryota</taxon>
        <taxon>Metazoa</taxon>
        <taxon>Ecdysozoa</taxon>
        <taxon>Arthropoda</taxon>
        <taxon>Hexapoda</taxon>
        <taxon>Insecta</taxon>
        <taxon>Pterygota</taxon>
        <taxon>Neoptera</taxon>
        <taxon>Endopterygota</taxon>
        <taxon>Coleoptera</taxon>
        <taxon>Polyphaga</taxon>
        <taxon>Cucujiformia</taxon>
        <taxon>Chrysomeloidea</taxon>
        <taxon>Cerambycidae</taxon>
        <taxon>Cerambycinae</taxon>
        <taxon>Callichromatini</taxon>
        <taxon>Aromia</taxon>
    </lineage>
</organism>
<accession>A0AAV8YEX2</accession>
<proteinExistence type="predicted"/>
<evidence type="ECO:0000256" key="1">
    <source>
        <dbReference type="SAM" id="MobiDB-lite"/>
    </source>
</evidence>
<reference evidence="2" key="1">
    <citation type="journal article" date="2023" name="Insect Mol. Biol.">
        <title>Genome sequencing provides insights into the evolution of gene families encoding plant cell wall-degrading enzymes in longhorned beetles.</title>
        <authorList>
            <person name="Shin N.R."/>
            <person name="Okamura Y."/>
            <person name="Kirsch R."/>
            <person name="Pauchet Y."/>
        </authorList>
    </citation>
    <scope>NUCLEOTIDE SEQUENCE</scope>
    <source>
        <strain evidence="2">AMC_N1</strain>
    </source>
</reference>
<feature type="region of interest" description="Disordered" evidence="1">
    <location>
        <begin position="29"/>
        <end position="74"/>
    </location>
</feature>
<evidence type="ECO:0000313" key="3">
    <source>
        <dbReference type="Proteomes" id="UP001162162"/>
    </source>
</evidence>
<dbReference type="Proteomes" id="UP001162162">
    <property type="component" value="Unassembled WGS sequence"/>
</dbReference>
<gene>
    <name evidence="2" type="ORF">NQ318_006746</name>
</gene>
<evidence type="ECO:0000313" key="2">
    <source>
        <dbReference type="EMBL" id="KAJ8949321.1"/>
    </source>
</evidence>
<keyword evidence="3" id="KW-1185">Reference proteome</keyword>
<sequence>MYIITIGEGYHELIKKRLGESEGSYCTLATFPSDSSSESSSSTPTNTPPSTPLQEKPKKVQRPTHQRYNALDHPNKYRNHANMAVSSLRVKPSPRELSISEAKYLKQVLSSILTELGYYSPACVTRGTMNFNFNPNRPMYRCDGPPFPLTPAFYRNMNYNRPHYKNVLRV</sequence>
<feature type="compositionally biased region" description="Low complexity" evidence="1">
    <location>
        <begin position="30"/>
        <end position="45"/>
    </location>
</feature>
<protein>
    <submittedName>
        <fullName evidence="2">Uncharacterized protein</fullName>
    </submittedName>
</protein>
<comment type="caution">
    <text evidence="2">The sequence shown here is derived from an EMBL/GenBank/DDBJ whole genome shotgun (WGS) entry which is preliminary data.</text>
</comment>
<dbReference type="AlphaFoldDB" id="A0AAV8YEX2"/>
<name>A0AAV8YEX2_9CUCU</name>